<protein>
    <recommendedName>
        <fullName evidence="6">Cytochrome c-type biogenesis protein</fullName>
    </recommendedName>
</protein>
<dbReference type="InterPro" id="IPR005616">
    <property type="entry name" value="CcmH/CycL/Ccl2/NrfF_N"/>
</dbReference>
<sequence>MIAAPLHANEMVQEDATEAKVRAIGEALRCAVCQNQSVYDSNSDLAKDMLGIIREKVAAGEPESDIRQYFFDRYGDYVYLEPVKSGRNMILWAAPFFFLLFGGLGLWIAMRKWYRPKMSTLEADADDGVASADGKSPVSQHADTSQNAVKKRIQQELDGVEL</sequence>
<dbReference type="EMBL" id="LVJN01000020">
    <property type="protein sequence ID" value="OSM01474.1"/>
    <property type="molecule type" value="Genomic_DNA"/>
</dbReference>
<evidence type="ECO:0000256" key="7">
    <source>
        <dbReference type="SAM" id="MobiDB-lite"/>
    </source>
</evidence>
<dbReference type="STRING" id="1434232.MAIT1_01445"/>
<dbReference type="CDD" id="cd16378">
    <property type="entry name" value="CcmH_N"/>
    <property type="match status" value="1"/>
</dbReference>
<gene>
    <name evidence="9" type="ORF">MAIT1_01445</name>
</gene>
<evidence type="ECO:0000259" key="8">
    <source>
        <dbReference type="Pfam" id="PF03918"/>
    </source>
</evidence>
<dbReference type="GO" id="GO:0005886">
    <property type="term" value="C:plasma membrane"/>
    <property type="evidence" value="ECO:0007669"/>
    <property type="project" value="TreeGrafter"/>
</dbReference>
<keyword evidence="4 6" id="KW-0732">Signal</keyword>
<dbReference type="PANTHER" id="PTHR47870:SF4">
    <property type="entry name" value="CYTOCHROME C-TYPE BIOGENESIS PROTEIN CYCH"/>
    <property type="match status" value="1"/>
</dbReference>
<evidence type="ECO:0000313" key="10">
    <source>
        <dbReference type="Proteomes" id="UP000194003"/>
    </source>
</evidence>
<proteinExistence type="inferred from homology"/>
<reference evidence="9 10" key="1">
    <citation type="journal article" date="2016" name="BMC Genomics">
        <title>Combined genomic and structural analyses of a cultured magnetotactic bacterium reveals its niche adaptation to a dynamic environment.</title>
        <authorList>
            <person name="Araujo A.C."/>
            <person name="Morillo V."/>
            <person name="Cypriano J."/>
            <person name="Teixeira L.C."/>
            <person name="Leao P."/>
            <person name="Lyra S."/>
            <person name="Almeida L.G."/>
            <person name="Bazylinski D.A."/>
            <person name="Vasconcellos A.T."/>
            <person name="Abreu F."/>
            <person name="Lins U."/>
        </authorList>
    </citation>
    <scope>NUCLEOTIDE SEQUENCE [LARGE SCALE GENOMIC DNA]</scope>
    <source>
        <strain evidence="9 10">IT-1</strain>
    </source>
</reference>
<accession>A0A1Y2K2R8</accession>
<dbReference type="Pfam" id="PF03918">
    <property type="entry name" value="CcmH"/>
    <property type="match status" value="1"/>
</dbReference>
<keyword evidence="6" id="KW-1133">Transmembrane helix</keyword>
<evidence type="ECO:0000313" key="9">
    <source>
        <dbReference type="EMBL" id="OSM01474.1"/>
    </source>
</evidence>
<feature type="compositionally biased region" description="Polar residues" evidence="7">
    <location>
        <begin position="137"/>
        <end position="148"/>
    </location>
</feature>
<keyword evidence="10" id="KW-1185">Reference proteome</keyword>
<keyword evidence="6" id="KW-0812">Transmembrane</keyword>
<dbReference type="Gene3D" id="1.10.8.640">
    <property type="entry name" value="Cytochrome C biogenesis protein"/>
    <property type="match status" value="1"/>
</dbReference>
<feature type="region of interest" description="Disordered" evidence="7">
    <location>
        <begin position="129"/>
        <end position="150"/>
    </location>
</feature>
<comment type="similarity">
    <text evidence="1 6">Belongs to the CcmH/CycL/Ccl2/NrfF family.</text>
</comment>
<dbReference type="GO" id="GO:0046872">
    <property type="term" value="F:metal ion binding"/>
    <property type="evidence" value="ECO:0007669"/>
    <property type="project" value="UniProtKB-KW"/>
</dbReference>
<dbReference type="PANTHER" id="PTHR47870">
    <property type="entry name" value="CYTOCHROME C-TYPE BIOGENESIS PROTEIN CCMH"/>
    <property type="match status" value="1"/>
</dbReference>
<keyword evidence="3 6" id="KW-0479">Metal-binding</keyword>
<dbReference type="Proteomes" id="UP000194003">
    <property type="component" value="Unassembled WGS sequence"/>
</dbReference>
<keyword evidence="2 6" id="KW-0349">Heme</keyword>
<name>A0A1Y2K2R8_9PROT</name>
<comment type="caution">
    <text evidence="9">The sequence shown here is derived from an EMBL/GenBank/DDBJ whole genome shotgun (WGS) entry which is preliminary data.</text>
</comment>
<dbReference type="InterPro" id="IPR038297">
    <property type="entry name" value="CcmH/CycL/NrfF/Ccl2_sf"/>
</dbReference>
<dbReference type="AlphaFoldDB" id="A0A1Y2K2R8"/>
<evidence type="ECO:0000256" key="1">
    <source>
        <dbReference type="ARBA" id="ARBA00010342"/>
    </source>
</evidence>
<evidence type="ECO:0000256" key="4">
    <source>
        <dbReference type="ARBA" id="ARBA00022729"/>
    </source>
</evidence>
<evidence type="ECO:0000256" key="5">
    <source>
        <dbReference type="ARBA" id="ARBA00023004"/>
    </source>
</evidence>
<evidence type="ECO:0000256" key="6">
    <source>
        <dbReference type="RuleBase" id="RU364112"/>
    </source>
</evidence>
<feature type="transmembrane region" description="Helical" evidence="6">
    <location>
        <begin position="89"/>
        <end position="109"/>
    </location>
</feature>
<dbReference type="InterPro" id="IPR051263">
    <property type="entry name" value="C-type_cytochrome_biogenesis"/>
</dbReference>
<keyword evidence="6" id="KW-0472">Membrane</keyword>
<comment type="function">
    <text evidence="6">Possible subunit of a heme lyase.</text>
</comment>
<keyword evidence="5 6" id="KW-0408">Iron</keyword>
<evidence type="ECO:0000256" key="3">
    <source>
        <dbReference type="ARBA" id="ARBA00022723"/>
    </source>
</evidence>
<organism evidence="9 10">
    <name type="scientific">Magnetofaba australis IT-1</name>
    <dbReference type="NCBI Taxonomy" id="1434232"/>
    <lineage>
        <taxon>Bacteria</taxon>
        <taxon>Pseudomonadati</taxon>
        <taxon>Pseudomonadota</taxon>
        <taxon>Magnetococcia</taxon>
        <taxon>Magnetococcales</taxon>
        <taxon>Magnetococcaceae</taxon>
        <taxon>Magnetofaba</taxon>
    </lineage>
</organism>
<feature type="domain" description="CcmH/CycL/Ccl2/NrfF N-terminal" evidence="8">
    <location>
        <begin position="7"/>
        <end position="124"/>
    </location>
</feature>
<evidence type="ECO:0000256" key="2">
    <source>
        <dbReference type="ARBA" id="ARBA00022617"/>
    </source>
</evidence>